<name>A0AAU8PNT4_DESK7</name>
<gene>
    <name evidence="1" type="ordered locus">Desku_0774</name>
</gene>
<accession>A0AAU8PNT4</accession>
<dbReference type="EMBL" id="CP002770">
    <property type="protein sequence ID" value="AEG14380.1"/>
    <property type="molecule type" value="Genomic_DNA"/>
</dbReference>
<proteinExistence type="predicted"/>
<dbReference type="KEGG" id="dku:Desku_0774"/>
<organism evidence="1 2">
    <name type="scientific">Desulfofundulus kuznetsovii (strain DSM 6115 / VKM B-1805 / 17)</name>
    <name type="common">Desulfotomaculum kuznetsovii</name>
    <dbReference type="NCBI Taxonomy" id="760568"/>
    <lineage>
        <taxon>Bacteria</taxon>
        <taxon>Bacillati</taxon>
        <taxon>Bacillota</taxon>
        <taxon>Clostridia</taxon>
        <taxon>Eubacteriales</taxon>
        <taxon>Peptococcaceae</taxon>
        <taxon>Desulfofundulus</taxon>
    </lineage>
</organism>
<reference evidence="2" key="1">
    <citation type="submission" date="2011-05" db="EMBL/GenBank/DDBJ databases">
        <title>Complete sequence of Desulfotomaculum kuznetsovii DSM 6115.</title>
        <authorList>
            <person name="Lucas S."/>
            <person name="Han J."/>
            <person name="Lapidus A."/>
            <person name="Cheng J.-F."/>
            <person name="Goodwin L."/>
            <person name="Pitluck S."/>
            <person name="Peters L."/>
            <person name="Mikhailova N."/>
            <person name="Lu M."/>
            <person name="Saunders E."/>
            <person name="Han C."/>
            <person name="Tapia R."/>
            <person name="Land M."/>
            <person name="Hauser L."/>
            <person name="Kyrpides N."/>
            <person name="Ivanova N."/>
            <person name="Pagani I."/>
            <person name="Nazina T."/>
            <person name="Ivanova A."/>
            <person name="Parshina S."/>
            <person name="Kuever J."/>
            <person name="Muyzer G."/>
            <person name="Plugge C."/>
            <person name="Stams A."/>
            <person name="Woyke T."/>
        </authorList>
    </citation>
    <scope>NUCLEOTIDE SEQUENCE [LARGE SCALE GENOMIC DNA]</scope>
    <source>
        <strain evidence="2">DSM 6115 / VKM B-1805 / 17</strain>
    </source>
</reference>
<evidence type="ECO:0000313" key="1">
    <source>
        <dbReference type="EMBL" id="AEG14380.1"/>
    </source>
</evidence>
<protein>
    <submittedName>
        <fullName evidence="1">Uncharacterized protein</fullName>
    </submittedName>
</protein>
<dbReference type="Proteomes" id="UP000009229">
    <property type="component" value="Chromosome"/>
</dbReference>
<dbReference type="AlphaFoldDB" id="A0AAU8PNT4"/>
<dbReference type="RefSeq" id="WP_013821895.1">
    <property type="nucleotide sequence ID" value="NC_015573.1"/>
</dbReference>
<sequence>MLTMEKEKILSLLEKQGAEHFDPYWDALEENLLVAVSYYITNTSPKKHCNIRDVADFLKEESWFKKLSEFFETVSDSQDEKAAYVSIAAVSNEIMNGLVAGVLTKADKIPF</sequence>
<evidence type="ECO:0000313" key="2">
    <source>
        <dbReference type="Proteomes" id="UP000009229"/>
    </source>
</evidence>
<keyword evidence="2" id="KW-1185">Reference proteome</keyword>